<evidence type="ECO:0000313" key="2">
    <source>
        <dbReference type="Proteomes" id="UP000198211"/>
    </source>
</evidence>
<proteinExistence type="predicted"/>
<sequence length="73" mass="8413">MNSQRTVGYTNVANVPVKFVPYDGQEKSFATTFFSERCSIDEAKCWLCNKIRHQYKGVGKTRFEIWHDDYGGG</sequence>
<protein>
    <submittedName>
        <fullName evidence="1">Uncharacterized protein</fullName>
    </submittedName>
</protein>
<dbReference type="EMBL" id="NBNE01002566">
    <property type="protein sequence ID" value="OWZ10085.1"/>
    <property type="molecule type" value="Genomic_DNA"/>
</dbReference>
<dbReference type="Proteomes" id="UP000198211">
    <property type="component" value="Unassembled WGS sequence"/>
</dbReference>
<keyword evidence="2" id="KW-1185">Reference proteome</keyword>
<gene>
    <name evidence="1" type="ORF">PHMEG_00017121</name>
</gene>
<name>A0A225VXJ5_9STRA</name>
<dbReference type="AlphaFoldDB" id="A0A225VXJ5"/>
<reference evidence="2" key="1">
    <citation type="submission" date="2017-03" db="EMBL/GenBank/DDBJ databases">
        <title>Phytopthora megakarya and P. palmivora, two closely related causual agents of cacao black pod achieved similar genome size and gene model numbers by different mechanisms.</title>
        <authorList>
            <person name="Ali S."/>
            <person name="Shao J."/>
            <person name="Larry D.J."/>
            <person name="Kronmiller B."/>
            <person name="Shen D."/>
            <person name="Strem M.D."/>
            <person name="Melnick R.L."/>
            <person name="Guiltinan M.J."/>
            <person name="Tyler B.M."/>
            <person name="Meinhardt L.W."/>
            <person name="Bailey B.A."/>
        </authorList>
    </citation>
    <scope>NUCLEOTIDE SEQUENCE [LARGE SCALE GENOMIC DNA]</scope>
    <source>
        <strain evidence="2">zdho120</strain>
    </source>
</reference>
<dbReference type="OrthoDB" id="123591at2759"/>
<dbReference type="STRING" id="4795.A0A225VXJ5"/>
<accession>A0A225VXJ5</accession>
<organism evidence="1 2">
    <name type="scientific">Phytophthora megakarya</name>
    <dbReference type="NCBI Taxonomy" id="4795"/>
    <lineage>
        <taxon>Eukaryota</taxon>
        <taxon>Sar</taxon>
        <taxon>Stramenopiles</taxon>
        <taxon>Oomycota</taxon>
        <taxon>Peronosporomycetes</taxon>
        <taxon>Peronosporales</taxon>
        <taxon>Peronosporaceae</taxon>
        <taxon>Phytophthora</taxon>
    </lineage>
</organism>
<comment type="caution">
    <text evidence="1">The sequence shown here is derived from an EMBL/GenBank/DDBJ whole genome shotgun (WGS) entry which is preliminary data.</text>
</comment>
<evidence type="ECO:0000313" key="1">
    <source>
        <dbReference type="EMBL" id="OWZ10085.1"/>
    </source>
</evidence>